<reference evidence="2" key="1">
    <citation type="submission" date="2016-06" db="EMBL/GenBank/DDBJ databases">
        <title>Parallel loss of symbiosis genes in relatives of nitrogen-fixing non-legume Parasponia.</title>
        <authorList>
            <person name="Van Velzen R."/>
            <person name="Holmer R."/>
            <person name="Bu F."/>
            <person name="Rutten L."/>
            <person name="Van Zeijl A."/>
            <person name="Liu W."/>
            <person name="Santuari L."/>
            <person name="Cao Q."/>
            <person name="Sharma T."/>
            <person name="Shen D."/>
            <person name="Roswanjaya Y."/>
            <person name="Wardhani T."/>
            <person name="Kalhor M.S."/>
            <person name="Jansen J."/>
            <person name="Van den Hoogen J."/>
            <person name="Gungor B."/>
            <person name="Hartog M."/>
            <person name="Hontelez J."/>
            <person name="Verver J."/>
            <person name="Yang W.-C."/>
            <person name="Schijlen E."/>
            <person name="Repin R."/>
            <person name="Schilthuizen M."/>
            <person name="Schranz E."/>
            <person name="Heidstra R."/>
            <person name="Miyata K."/>
            <person name="Fedorova E."/>
            <person name="Kohlen W."/>
            <person name="Bisseling T."/>
            <person name="Smit S."/>
            <person name="Geurts R."/>
        </authorList>
    </citation>
    <scope>NUCLEOTIDE SEQUENCE [LARGE SCALE GENOMIC DNA]</scope>
    <source>
        <strain evidence="2">cv. WU1-14</strain>
    </source>
</reference>
<keyword evidence="2" id="KW-1185">Reference proteome</keyword>
<name>A0A2P5E2J2_PARAD</name>
<dbReference type="Proteomes" id="UP000237105">
    <property type="component" value="Unassembled WGS sequence"/>
</dbReference>
<dbReference type="AlphaFoldDB" id="A0A2P5E2J2"/>
<protein>
    <submittedName>
        <fullName evidence="1">Uncharacterized protein</fullName>
    </submittedName>
</protein>
<evidence type="ECO:0000313" key="2">
    <source>
        <dbReference type="Proteomes" id="UP000237105"/>
    </source>
</evidence>
<dbReference type="STRING" id="3476.A0A2P5E2J2"/>
<dbReference type="EMBL" id="JXTB01000003">
    <property type="protein sequence ID" value="PON79751.1"/>
    <property type="molecule type" value="Genomic_DNA"/>
</dbReference>
<dbReference type="OrthoDB" id="1470350at2759"/>
<evidence type="ECO:0000313" key="1">
    <source>
        <dbReference type="EMBL" id="PON79751.1"/>
    </source>
</evidence>
<comment type="caution">
    <text evidence="1">The sequence shown here is derived from an EMBL/GenBank/DDBJ whole genome shotgun (WGS) entry which is preliminary data.</text>
</comment>
<proteinExistence type="predicted"/>
<organism evidence="1 2">
    <name type="scientific">Parasponia andersonii</name>
    <name type="common">Sponia andersonii</name>
    <dbReference type="NCBI Taxonomy" id="3476"/>
    <lineage>
        <taxon>Eukaryota</taxon>
        <taxon>Viridiplantae</taxon>
        <taxon>Streptophyta</taxon>
        <taxon>Embryophyta</taxon>
        <taxon>Tracheophyta</taxon>
        <taxon>Spermatophyta</taxon>
        <taxon>Magnoliopsida</taxon>
        <taxon>eudicotyledons</taxon>
        <taxon>Gunneridae</taxon>
        <taxon>Pentapetalae</taxon>
        <taxon>rosids</taxon>
        <taxon>fabids</taxon>
        <taxon>Rosales</taxon>
        <taxon>Cannabaceae</taxon>
        <taxon>Parasponia</taxon>
    </lineage>
</organism>
<sequence>MALLMILQRYTFALSPAYVHSPIQIMTSRPQHGVKQCYSHFEANIFQCKLHFGSDQDLPRAKVGSYPSKAFDGLAMSERTFS</sequence>
<gene>
    <name evidence="1" type="ORF">PanWU01x14_009830</name>
</gene>
<accession>A0A2P5E2J2</accession>